<evidence type="ECO:0000259" key="1">
    <source>
        <dbReference type="Pfam" id="PF19854"/>
    </source>
</evidence>
<gene>
    <name evidence="2" type="ORF">D3Z39_16270</name>
</gene>
<dbReference type="InterPro" id="IPR041893">
    <property type="entry name" value="ArdA_dom3"/>
</dbReference>
<dbReference type="Pfam" id="PF19854">
    <property type="entry name" value="DUF6329"/>
    <property type="match status" value="1"/>
</dbReference>
<comment type="caution">
    <text evidence="2">The sequence shown here is derived from an EMBL/GenBank/DDBJ whole genome shotgun (WGS) entry which is preliminary data.</text>
</comment>
<proteinExistence type="predicted"/>
<accession>A0A845RNL8</accession>
<dbReference type="AlphaFoldDB" id="A0A845RNL8"/>
<dbReference type="InterPro" id="IPR046292">
    <property type="entry name" value="DUF6329"/>
</dbReference>
<organism evidence="2 3">
    <name type="scientific">Anaerotruncus colihominis</name>
    <dbReference type="NCBI Taxonomy" id="169435"/>
    <lineage>
        <taxon>Bacteria</taxon>
        <taxon>Bacillati</taxon>
        <taxon>Bacillota</taxon>
        <taxon>Clostridia</taxon>
        <taxon>Eubacteriales</taxon>
        <taxon>Oscillospiraceae</taxon>
        <taxon>Anaerotruncus</taxon>
    </lineage>
</organism>
<sequence>MLKLNISSGSVLEQLKLPVPPDEFKRKVDEIRAAGQPNIAPTVLNADSSVPALNWHLQQTRLDSDSTLQKLNQLAETIDGMNAAEHYHLSKSLDPESQQSLDDVLRIAAHIKPASLACYEVIPGVTSHQELGRWLVEHDRLEDKVPETLRPYLDYRSIGIDYCNSHEGEFLADSYTGIQSGAMEQVLEEQGVLRLTLSTAKGTFPLSFPASDERLEQAKRALDVEDFAQAEITAVKFSSPYLDGLLPLDTITVEDANTLALCLQEMEQEDGELMKFCAVLEVEQPDAFTEAVSIAMDRDDYELVPEDMDEYGKQVLRRTGADDEVIDTIDGYMDFSRLGEDSMAEDGVRRTEFGLARRLSKPFPPAPEIGQAMM</sequence>
<evidence type="ECO:0000313" key="2">
    <source>
        <dbReference type="EMBL" id="NBI80381.1"/>
    </source>
</evidence>
<protein>
    <recommendedName>
        <fullName evidence="1">DUF6329 domain-containing protein</fullName>
    </recommendedName>
</protein>
<dbReference type="EMBL" id="QXWZ01000050">
    <property type="protein sequence ID" value="NBI80381.1"/>
    <property type="molecule type" value="Genomic_DNA"/>
</dbReference>
<feature type="domain" description="DUF6329" evidence="1">
    <location>
        <begin position="258"/>
        <end position="311"/>
    </location>
</feature>
<dbReference type="RefSeq" id="WP_160211059.1">
    <property type="nucleotide sequence ID" value="NZ_QXWZ01000050.1"/>
</dbReference>
<dbReference type="Proteomes" id="UP000446348">
    <property type="component" value="Unassembled WGS sequence"/>
</dbReference>
<dbReference type="Gene3D" id="1.10.10.1190">
    <property type="entry name" value="Antirestriction protein ArdA, domain 3"/>
    <property type="match status" value="1"/>
</dbReference>
<name>A0A845RNL8_9FIRM</name>
<reference evidence="2 3" key="1">
    <citation type="submission" date="2018-08" db="EMBL/GenBank/DDBJ databases">
        <title>Murine metabolic-syndrome-specific gut microbial biobank.</title>
        <authorList>
            <person name="Liu C."/>
        </authorList>
    </citation>
    <scope>NUCLEOTIDE SEQUENCE [LARGE SCALE GENOMIC DNA]</scope>
    <source>
        <strain evidence="2 3">X69</strain>
    </source>
</reference>
<evidence type="ECO:0000313" key="3">
    <source>
        <dbReference type="Proteomes" id="UP000446348"/>
    </source>
</evidence>
<dbReference type="OrthoDB" id="1855026at2"/>